<protein>
    <submittedName>
        <fullName evidence="2">Helix-turn-helix domain-containing protein</fullName>
    </submittedName>
</protein>
<reference evidence="3" key="1">
    <citation type="journal article" date="2019" name="Int. J. Syst. Evol. Microbiol.">
        <title>The Global Catalogue of Microorganisms (GCM) 10K type strain sequencing project: providing services to taxonomists for standard genome sequencing and annotation.</title>
        <authorList>
            <consortium name="The Broad Institute Genomics Platform"/>
            <consortium name="The Broad Institute Genome Sequencing Center for Infectious Disease"/>
            <person name="Wu L."/>
            <person name="Ma J."/>
        </authorList>
    </citation>
    <scope>NUCLEOTIDE SEQUENCE [LARGE SCALE GENOMIC DNA]</scope>
    <source>
        <strain evidence="3">KCTC 33849</strain>
    </source>
</reference>
<dbReference type="Pfam" id="PF01381">
    <property type="entry name" value="HTH_3"/>
    <property type="match status" value="1"/>
</dbReference>
<evidence type="ECO:0000313" key="3">
    <source>
        <dbReference type="Proteomes" id="UP001597540"/>
    </source>
</evidence>
<dbReference type="Proteomes" id="UP001597540">
    <property type="component" value="Unassembled WGS sequence"/>
</dbReference>
<proteinExistence type="predicted"/>
<dbReference type="PROSITE" id="PS50943">
    <property type="entry name" value="HTH_CROC1"/>
    <property type="match status" value="1"/>
</dbReference>
<accession>A0ABW5SL15</accession>
<dbReference type="SUPFAM" id="SSF47413">
    <property type="entry name" value="lambda repressor-like DNA-binding domains"/>
    <property type="match status" value="1"/>
</dbReference>
<comment type="caution">
    <text evidence="2">The sequence shown here is derived from an EMBL/GenBank/DDBJ whole genome shotgun (WGS) entry which is preliminary data.</text>
</comment>
<dbReference type="CDD" id="cd00093">
    <property type="entry name" value="HTH_XRE"/>
    <property type="match status" value="1"/>
</dbReference>
<name>A0ABW5SL15_9BACL</name>
<dbReference type="EMBL" id="JBHUMJ010000002">
    <property type="protein sequence ID" value="MFD2699457.1"/>
    <property type="molecule type" value="Genomic_DNA"/>
</dbReference>
<dbReference type="InterPro" id="IPR001387">
    <property type="entry name" value="Cro/C1-type_HTH"/>
</dbReference>
<dbReference type="InterPro" id="IPR010982">
    <property type="entry name" value="Lambda_DNA-bd_dom_sf"/>
</dbReference>
<dbReference type="SMART" id="SM00530">
    <property type="entry name" value="HTH_XRE"/>
    <property type="match status" value="1"/>
</dbReference>
<evidence type="ECO:0000313" key="2">
    <source>
        <dbReference type="EMBL" id="MFD2699457.1"/>
    </source>
</evidence>
<dbReference type="Gene3D" id="1.10.260.40">
    <property type="entry name" value="lambda repressor-like DNA-binding domains"/>
    <property type="match status" value="1"/>
</dbReference>
<dbReference type="RefSeq" id="WP_379260358.1">
    <property type="nucleotide sequence ID" value="NZ_JBHUMJ010000002.1"/>
</dbReference>
<evidence type="ECO:0000259" key="1">
    <source>
        <dbReference type="PROSITE" id="PS50943"/>
    </source>
</evidence>
<feature type="domain" description="HTH cro/C1-type" evidence="1">
    <location>
        <begin position="8"/>
        <end position="62"/>
    </location>
</feature>
<organism evidence="2 3">
    <name type="scientific">Paenibacillus shunpengii</name>
    <dbReference type="NCBI Taxonomy" id="2054424"/>
    <lineage>
        <taxon>Bacteria</taxon>
        <taxon>Bacillati</taxon>
        <taxon>Bacillota</taxon>
        <taxon>Bacilli</taxon>
        <taxon>Bacillales</taxon>
        <taxon>Paenibacillaceae</taxon>
        <taxon>Paenibacillus</taxon>
    </lineage>
</organism>
<sequence length="127" mass="14628">MHSIYLRIEKLINERGMTKKAFCEELKISTGNLGDWKRGKSIPSTAKLIEIAAFFDVSLDWIMVGRSDTLIKEQSATYETKGHSEHAFSDDTISGLTIKEQEFIKEYIEFTRYRKQKRADNGTDELS</sequence>
<keyword evidence="3" id="KW-1185">Reference proteome</keyword>
<gene>
    <name evidence="2" type="ORF">ACFSVM_03175</name>
</gene>